<evidence type="ECO:0000256" key="1">
    <source>
        <dbReference type="SAM" id="MobiDB-lite"/>
    </source>
</evidence>
<evidence type="ECO:0000313" key="3">
    <source>
        <dbReference type="Proteomes" id="UP001595685"/>
    </source>
</evidence>
<dbReference type="EMBL" id="JBHRWW010000026">
    <property type="protein sequence ID" value="MFC3690485.1"/>
    <property type="molecule type" value="Genomic_DNA"/>
</dbReference>
<feature type="compositionally biased region" description="Polar residues" evidence="1">
    <location>
        <begin position="280"/>
        <end position="289"/>
    </location>
</feature>
<comment type="caution">
    <text evidence="2">The sequence shown here is derived from an EMBL/GenBank/DDBJ whole genome shotgun (WGS) entry which is preliminary data.</text>
</comment>
<organism evidence="2 3">
    <name type="scientific">Aquipuribacter hungaricus</name>
    <dbReference type="NCBI Taxonomy" id="545624"/>
    <lineage>
        <taxon>Bacteria</taxon>
        <taxon>Bacillati</taxon>
        <taxon>Actinomycetota</taxon>
        <taxon>Actinomycetes</taxon>
        <taxon>Micrococcales</taxon>
        <taxon>Intrasporangiaceae</taxon>
        <taxon>Aquipuribacter</taxon>
    </lineage>
</organism>
<evidence type="ECO:0000313" key="2">
    <source>
        <dbReference type="EMBL" id="MFC3690485.1"/>
    </source>
</evidence>
<reference evidence="3" key="1">
    <citation type="journal article" date="2019" name="Int. J. Syst. Evol. Microbiol.">
        <title>The Global Catalogue of Microorganisms (GCM) 10K type strain sequencing project: providing services to taxonomists for standard genome sequencing and annotation.</title>
        <authorList>
            <consortium name="The Broad Institute Genomics Platform"/>
            <consortium name="The Broad Institute Genome Sequencing Center for Infectious Disease"/>
            <person name="Wu L."/>
            <person name="Ma J."/>
        </authorList>
    </citation>
    <scope>NUCLEOTIDE SEQUENCE [LARGE SCALE GENOMIC DNA]</scope>
    <source>
        <strain evidence="3">NCAIM B.02333</strain>
    </source>
</reference>
<feature type="non-terminal residue" evidence="2">
    <location>
        <position position="1"/>
    </location>
</feature>
<keyword evidence="3" id="KW-1185">Reference proteome</keyword>
<dbReference type="Proteomes" id="UP001595685">
    <property type="component" value="Unassembled WGS sequence"/>
</dbReference>
<sequence>PALARMVRGCATAAADEAEFVRRLRRDGLLVRPRYAAGRDDVIAGYSVALRPPTNGTGEERPVWYGGGHLDRDLTLPRLRQGWPDTPISASEAVAEWNAGRRGTRAVAPGRETTEPAPELWQQYSREVAALRERLRAVPVEDRATWAHVAHDTAGAFAAWSVRVEPVPGPLAATADSLARSAQLRAYEACAGGATVTARSSSSFKGAALLLSSIAQGGKGTVAQAVLLRQLANMAKAIHDAHQAAGEAGRAAQIAAAVRTQLRSLEASLPALVPAGGHATDTNTGSSRGRTGAPEHEAAWLARTGQVPVETSPPEAPGSAVPRPVRAVDPQWGLTRRTASEVER</sequence>
<feature type="region of interest" description="Disordered" evidence="1">
    <location>
        <begin position="273"/>
        <end position="294"/>
    </location>
</feature>
<name>A0ABV7WKR5_9MICO</name>
<protein>
    <submittedName>
        <fullName evidence="2">Relaxase</fullName>
    </submittedName>
</protein>
<gene>
    <name evidence="2" type="ORF">ACFOLH_19225</name>
</gene>
<feature type="region of interest" description="Disordered" evidence="1">
    <location>
        <begin position="307"/>
        <end position="344"/>
    </location>
</feature>
<proteinExistence type="predicted"/>
<accession>A0ABV7WKR5</accession>